<reference evidence="5 6" key="1">
    <citation type="submission" date="2019-03" db="EMBL/GenBank/DDBJ databases">
        <title>Genomic Encyclopedia of Archaeal and Bacterial Type Strains, Phase II (KMG-II): from individual species to whole genera.</title>
        <authorList>
            <person name="Goeker M."/>
        </authorList>
    </citation>
    <scope>NUCLEOTIDE SEQUENCE [LARGE SCALE GENOMIC DNA]</scope>
    <source>
        <strain evidence="5 6">DSM 25687</strain>
    </source>
</reference>
<dbReference type="SUPFAM" id="SSF55347">
    <property type="entry name" value="Glyceraldehyde-3-phosphate dehydrogenase-like, C-terminal domain"/>
    <property type="match status" value="1"/>
</dbReference>
<name>A0A4V3CRX8_9FLAO</name>
<proteinExistence type="inferred from homology"/>
<sequence>MIDRNRKVKWGILGCGKIAHKFANDLLLNDNSELVACVSRDVEKSTAFAEKYNIRFSFDSYEDFARCDEIDVVYIATPNSYHKEHSLLCLRNKKAVLCEKPLATNKADVEEMIKVAQENKVFFMEAMWTSCLPNIISINNTIQKGIIGELIHITADFGFKTGYDPKSRLFDPNLGGGSLLDIGIYPLYISLLLLGKPKSIRVSMRYCETGVDTSCSALLSYENGATAALFSSFETVTDIKCEIYGTEGKIVIPGRFHEQNEYLLSKQGFSEQLIKSEKVGLGYYHEIEHINECLYRGEVESFIMPFRMSLDLIEIMDEMRFKSEKFS</sequence>
<organism evidence="5 6">
    <name type="scientific">Flavobacterium dankookense</name>
    <dbReference type="NCBI Taxonomy" id="706186"/>
    <lineage>
        <taxon>Bacteria</taxon>
        <taxon>Pseudomonadati</taxon>
        <taxon>Bacteroidota</taxon>
        <taxon>Flavobacteriia</taxon>
        <taxon>Flavobacteriales</taxon>
        <taxon>Flavobacteriaceae</taxon>
        <taxon>Flavobacterium</taxon>
    </lineage>
</organism>
<dbReference type="InterPro" id="IPR055170">
    <property type="entry name" value="GFO_IDH_MocA-like_dom"/>
</dbReference>
<keyword evidence="2" id="KW-0560">Oxidoreductase</keyword>
<dbReference type="Pfam" id="PF01408">
    <property type="entry name" value="GFO_IDH_MocA"/>
    <property type="match status" value="1"/>
</dbReference>
<evidence type="ECO:0000259" key="3">
    <source>
        <dbReference type="Pfam" id="PF01408"/>
    </source>
</evidence>
<evidence type="ECO:0000259" key="4">
    <source>
        <dbReference type="Pfam" id="PF22725"/>
    </source>
</evidence>
<dbReference type="OrthoDB" id="9815825at2"/>
<gene>
    <name evidence="5" type="ORF">BC748_2201</name>
</gene>
<evidence type="ECO:0000256" key="1">
    <source>
        <dbReference type="ARBA" id="ARBA00010928"/>
    </source>
</evidence>
<dbReference type="Gene3D" id="3.30.360.10">
    <property type="entry name" value="Dihydrodipicolinate Reductase, domain 2"/>
    <property type="match status" value="1"/>
</dbReference>
<dbReference type="GO" id="GO:0016491">
    <property type="term" value="F:oxidoreductase activity"/>
    <property type="evidence" value="ECO:0007669"/>
    <property type="project" value="UniProtKB-KW"/>
</dbReference>
<accession>A0A4V3CRX8</accession>
<evidence type="ECO:0000256" key="2">
    <source>
        <dbReference type="ARBA" id="ARBA00023002"/>
    </source>
</evidence>
<evidence type="ECO:0000313" key="5">
    <source>
        <dbReference type="EMBL" id="TDP58172.1"/>
    </source>
</evidence>
<dbReference type="SUPFAM" id="SSF51735">
    <property type="entry name" value="NAD(P)-binding Rossmann-fold domains"/>
    <property type="match status" value="1"/>
</dbReference>
<dbReference type="InterPro" id="IPR050984">
    <property type="entry name" value="Gfo/Idh/MocA_domain"/>
</dbReference>
<comment type="caution">
    <text evidence="5">The sequence shown here is derived from an EMBL/GenBank/DDBJ whole genome shotgun (WGS) entry which is preliminary data.</text>
</comment>
<dbReference type="RefSeq" id="WP_133533449.1">
    <property type="nucleotide sequence ID" value="NZ_SNXR01000015.1"/>
</dbReference>
<dbReference type="PANTHER" id="PTHR22604:SF105">
    <property type="entry name" value="TRANS-1,2-DIHYDROBENZENE-1,2-DIOL DEHYDROGENASE"/>
    <property type="match status" value="1"/>
</dbReference>
<dbReference type="GO" id="GO:0000166">
    <property type="term" value="F:nucleotide binding"/>
    <property type="evidence" value="ECO:0007669"/>
    <property type="project" value="InterPro"/>
</dbReference>
<protein>
    <submittedName>
        <fullName evidence="5">Putative dehydrogenase</fullName>
    </submittedName>
</protein>
<dbReference type="AlphaFoldDB" id="A0A4V3CRX8"/>
<dbReference type="InterPro" id="IPR000683">
    <property type="entry name" value="Gfo/Idh/MocA-like_OxRdtase_N"/>
</dbReference>
<dbReference type="EMBL" id="SNXR01000015">
    <property type="protein sequence ID" value="TDP58172.1"/>
    <property type="molecule type" value="Genomic_DNA"/>
</dbReference>
<feature type="domain" description="GFO/IDH/MocA-like oxidoreductase" evidence="4">
    <location>
        <begin position="140"/>
        <end position="250"/>
    </location>
</feature>
<dbReference type="PANTHER" id="PTHR22604">
    <property type="entry name" value="OXIDOREDUCTASES"/>
    <property type="match status" value="1"/>
</dbReference>
<comment type="similarity">
    <text evidence="1">Belongs to the Gfo/Idh/MocA family.</text>
</comment>
<dbReference type="InterPro" id="IPR036291">
    <property type="entry name" value="NAD(P)-bd_dom_sf"/>
</dbReference>
<dbReference type="Proteomes" id="UP000295260">
    <property type="component" value="Unassembled WGS sequence"/>
</dbReference>
<keyword evidence="6" id="KW-1185">Reference proteome</keyword>
<evidence type="ECO:0000313" key="6">
    <source>
        <dbReference type="Proteomes" id="UP000295260"/>
    </source>
</evidence>
<dbReference type="Pfam" id="PF22725">
    <property type="entry name" value="GFO_IDH_MocA_C3"/>
    <property type="match status" value="1"/>
</dbReference>
<dbReference type="Gene3D" id="3.40.50.720">
    <property type="entry name" value="NAD(P)-binding Rossmann-like Domain"/>
    <property type="match status" value="1"/>
</dbReference>
<feature type="domain" description="Gfo/Idh/MocA-like oxidoreductase N-terminal" evidence="3">
    <location>
        <begin position="9"/>
        <end position="124"/>
    </location>
</feature>